<name>A0A0V0X6J6_TRIPS</name>
<protein>
    <submittedName>
        <fullName evidence="1">Uncharacterized protein</fullName>
    </submittedName>
</protein>
<evidence type="ECO:0000313" key="2">
    <source>
        <dbReference type="Proteomes" id="UP000054815"/>
    </source>
</evidence>
<sequence>MRREINPPFAQSDQLLPFLLDQGPKIDYQPRGFNFLLQIKKTQAL</sequence>
<gene>
    <name evidence="1" type="ORF">T4E_1640</name>
</gene>
<dbReference type="EMBL" id="JYDU01000723">
    <property type="protein sequence ID" value="KRX83666.1"/>
    <property type="molecule type" value="Genomic_DNA"/>
</dbReference>
<comment type="caution">
    <text evidence="1">The sequence shown here is derived from an EMBL/GenBank/DDBJ whole genome shotgun (WGS) entry which is preliminary data.</text>
</comment>
<dbReference type="Proteomes" id="UP000054815">
    <property type="component" value="Unassembled WGS sequence"/>
</dbReference>
<reference evidence="1 2" key="1">
    <citation type="submission" date="2015-01" db="EMBL/GenBank/DDBJ databases">
        <title>Evolution of Trichinella species and genotypes.</title>
        <authorList>
            <person name="Korhonen P.K."/>
            <person name="Edoardo P."/>
            <person name="Giuseppe L.R."/>
            <person name="Gasser R.B."/>
        </authorList>
    </citation>
    <scope>NUCLEOTIDE SEQUENCE [LARGE SCALE GENOMIC DNA]</scope>
    <source>
        <strain evidence="1">ISS141</strain>
    </source>
</reference>
<organism evidence="1 2">
    <name type="scientific">Trichinella pseudospiralis</name>
    <name type="common">Parasitic roundworm</name>
    <dbReference type="NCBI Taxonomy" id="6337"/>
    <lineage>
        <taxon>Eukaryota</taxon>
        <taxon>Metazoa</taxon>
        <taxon>Ecdysozoa</taxon>
        <taxon>Nematoda</taxon>
        <taxon>Enoplea</taxon>
        <taxon>Dorylaimia</taxon>
        <taxon>Trichinellida</taxon>
        <taxon>Trichinellidae</taxon>
        <taxon>Trichinella</taxon>
    </lineage>
</organism>
<evidence type="ECO:0000313" key="1">
    <source>
        <dbReference type="EMBL" id="KRX83666.1"/>
    </source>
</evidence>
<proteinExistence type="predicted"/>
<dbReference type="AlphaFoldDB" id="A0A0V0X6J6"/>
<accession>A0A0V0X6J6</accession>